<keyword evidence="3" id="KW-0812">Transmembrane</keyword>
<dbReference type="PANTHER" id="PTHR11266">
    <property type="entry name" value="PEROXISOMAL MEMBRANE PROTEIN 2, PXMP2 MPV17"/>
    <property type="match status" value="1"/>
</dbReference>
<accession>A0AAD3Y165</accession>
<protein>
    <recommendedName>
        <fullName evidence="9">PXMP2/4 family protein 4</fullName>
    </recommendedName>
</protein>
<dbReference type="PANTHER" id="PTHR11266:SF18">
    <property type="entry name" value="OS12G0508100 PROTEIN"/>
    <property type="match status" value="1"/>
</dbReference>
<evidence type="ECO:0000256" key="5">
    <source>
        <dbReference type="ARBA" id="ARBA00023136"/>
    </source>
</evidence>
<proteinExistence type="inferred from homology"/>
<dbReference type="GO" id="GO:0005737">
    <property type="term" value="C:cytoplasm"/>
    <property type="evidence" value="ECO:0007669"/>
    <property type="project" value="TreeGrafter"/>
</dbReference>
<evidence type="ECO:0008006" key="9">
    <source>
        <dbReference type="Google" id="ProtNLM"/>
    </source>
</evidence>
<evidence type="ECO:0000313" key="7">
    <source>
        <dbReference type="EMBL" id="GMH23715.1"/>
    </source>
</evidence>
<comment type="similarity">
    <text evidence="2 6">Belongs to the peroxisomal membrane protein PXMP2/4 family.</text>
</comment>
<dbReference type="InterPro" id="IPR007248">
    <property type="entry name" value="Mpv17_PMP22"/>
</dbReference>
<keyword evidence="4" id="KW-1133">Transmembrane helix</keyword>
<comment type="caution">
    <text evidence="7">The sequence shown here is derived from an EMBL/GenBank/DDBJ whole genome shotgun (WGS) entry which is preliminary data.</text>
</comment>
<evidence type="ECO:0000256" key="1">
    <source>
        <dbReference type="ARBA" id="ARBA00004141"/>
    </source>
</evidence>
<evidence type="ECO:0000256" key="4">
    <source>
        <dbReference type="ARBA" id="ARBA00022989"/>
    </source>
</evidence>
<dbReference type="Proteomes" id="UP001279734">
    <property type="component" value="Unassembled WGS sequence"/>
</dbReference>
<keyword evidence="5" id="KW-0472">Membrane</keyword>
<evidence type="ECO:0000256" key="3">
    <source>
        <dbReference type="ARBA" id="ARBA00022692"/>
    </source>
</evidence>
<organism evidence="7 8">
    <name type="scientific">Nepenthes gracilis</name>
    <name type="common">Slender pitcher plant</name>
    <dbReference type="NCBI Taxonomy" id="150966"/>
    <lineage>
        <taxon>Eukaryota</taxon>
        <taxon>Viridiplantae</taxon>
        <taxon>Streptophyta</taxon>
        <taxon>Embryophyta</taxon>
        <taxon>Tracheophyta</taxon>
        <taxon>Spermatophyta</taxon>
        <taxon>Magnoliopsida</taxon>
        <taxon>eudicotyledons</taxon>
        <taxon>Gunneridae</taxon>
        <taxon>Pentapetalae</taxon>
        <taxon>Caryophyllales</taxon>
        <taxon>Nepenthaceae</taxon>
        <taxon>Nepenthes</taxon>
    </lineage>
</organism>
<reference evidence="7" key="1">
    <citation type="submission" date="2023-05" db="EMBL/GenBank/DDBJ databases">
        <title>Nepenthes gracilis genome sequencing.</title>
        <authorList>
            <person name="Fukushima K."/>
        </authorList>
    </citation>
    <scope>NUCLEOTIDE SEQUENCE</scope>
    <source>
        <strain evidence="7">SING2019-196</strain>
    </source>
</reference>
<dbReference type="Pfam" id="PF04117">
    <property type="entry name" value="Mpv17_PMP22"/>
    <property type="match status" value="1"/>
</dbReference>
<gene>
    <name evidence="7" type="ORF">Nepgr_025558</name>
</gene>
<dbReference type="AlphaFoldDB" id="A0AAD3Y165"/>
<evidence type="ECO:0000313" key="8">
    <source>
        <dbReference type="Proteomes" id="UP001279734"/>
    </source>
</evidence>
<sequence length="260" mass="29533">MALRNRFSVFCILRTSSVPQVGRRIDSSMYSVHPYQQHANCSRFPYSFRRSGEFDLSSSYLFSSRFSSSSSAEATTLSRIGFIGWYLGMVKSRPVLTKSVTCSLIYIAADLSSQFISLSSSSQPYDLMRTLRMGGYGMLILGPALHHWFNFMSKIFPRQDLFSTVKKMVLGQTVYGPLMTAFFFSMNAALQGEDSGEIIARLKRDLLPTLINGVMYWPICDFITYKFIPVHLQPLVSNAFSYLWTVYITYMASLEKPSPE</sequence>
<evidence type="ECO:0000256" key="6">
    <source>
        <dbReference type="RuleBase" id="RU363053"/>
    </source>
</evidence>
<dbReference type="EMBL" id="BSYO01000026">
    <property type="protein sequence ID" value="GMH23715.1"/>
    <property type="molecule type" value="Genomic_DNA"/>
</dbReference>
<keyword evidence="8" id="KW-1185">Reference proteome</keyword>
<comment type="subcellular location">
    <subcellularLocation>
        <location evidence="1">Membrane</location>
        <topology evidence="1">Multi-pass membrane protein</topology>
    </subcellularLocation>
</comment>
<name>A0AAD3Y165_NEPGR</name>
<evidence type="ECO:0000256" key="2">
    <source>
        <dbReference type="ARBA" id="ARBA00006824"/>
    </source>
</evidence>
<dbReference type="GO" id="GO:0016020">
    <property type="term" value="C:membrane"/>
    <property type="evidence" value="ECO:0007669"/>
    <property type="project" value="UniProtKB-SubCell"/>
</dbReference>